<feature type="compositionally biased region" description="Basic and acidic residues" evidence="1">
    <location>
        <begin position="46"/>
        <end position="65"/>
    </location>
</feature>
<feature type="region of interest" description="Disordered" evidence="1">
    <location>
        <begin position="1"/>
        <end position="75"/>
    </location>
</feature>
<dbReference type="Proteomes" id="UP001341840">
    <property type="component" value="Unassembled WGS sequence"/>
</dbReference>
<feature type="compositionally biased region" description="Polar residues" evidence="1">
    <location>
        <begin position="18"/>
        <end position="37"/>
    </location>
</feature>
<accession>A0ABU6SQG0</accession>
<reference evidence="2 3" key="1">
    <citation type="journal article" date="2023" name="Plants (Basel)">
        <title>Bridging the Gap: Combining Genomics and Transcriptomics Approaches to Understand Stylosanthes scabra, an Orphan Legume from the Brazilian Caatinga.</title>
        <authorList>
            <person name="Ferreira-Neto J.R.C."/>
            <person name="da Silva M.D."/>
            <person name="Binneck E."/>
            <person name="de Melo N.F."/>
            <person name="da Silva R.H."/>
            <person name="de Melo A.L.T.M."/>
            <person name="Pandolfi V."/>
            <person name="Bustamante F.O."/>
            <person name="Brasileiro-Vidal A.C."/>
            <person name="Benko-Iseppon A.M."/>
        </authorList>
    </citation>
    <scope>NUCLEOTIDE SEQUENCE [LARGE SCALE GENOMIC DNA]</scope>
    <source>
        <tissue evidence="2">Leaves</tissue>
    </source>
</reference>
<evidence type="ECO:0000256" key="1">
    <source>
        <dbReference type="SAM" id="MobiDB-lite"/>
    </source>
</evidence>
<organism evidence="2 3">
    <name type="scientific">Stylosanthes scabra</name>
    <dbReference type="NCBI Taxonomy" id="79078"/>
    <lineage>
        <taxon>Eukaryota</taxon>
        <taxon>Viridiplantae</taxon>
        <taxon>Streptophyta</taxon>
        <taxon>Embryophyta</taxon>
        <taxon>Tracheophyta</taxon>
        <taxon>Spermatophyta</taxon>
        <taxon>Magnoliopsida</taxon>
        <taxon>eudicotyledons</taxon>
        <taxon>Gunneridae</taxon>
        <taxon>Pentapetalae</taxon>
        <taxon>rosids</taxon>
        <taxon>fabids</taxon>
        <taxon>Fabales</taxon>
        <taxon>Fabaceae</taxon>
        <taxon>Papilionoideae</taxon>
        <taxon>50 kb inversion clade</taxon>
        <taxon>dalbergioids sensu lato</taxon>
        <taxon>Dalbergieae</taxon>
        <taxon>Pterocarpus clade</taxon>
        <taxon>Stylosanthes</taxon>
    </lineage>
</organism>
<keyword evidence="3" id="KW-1185">Reference proteome</keyword>
<feature type="compositionally biased region" description="Polar residues" evidence="1">
    <location>
        <begin position="1"/>
        <end position="10"/>
    </location>
</feature>
<gene>
    <name evidence="2" type="ORF">PIB30_073937</name>
</gene>
<comment type="caution">
    <text evidence="2">The sequence shown here is derived from an EMBL/GenBank/DDBJ whole genome shotgun (WGS) entry which is preliminary data.</text>
</comment>
<sequence>MASSSQSTNDSRPKATSEGMNPSMSIPMTLSPTSHQGRNPAAALKMDNHRDKPTIEYDPEIEKTLKKNRNKVKAQ</sequence>
<evidence type="ECO:0000313" key="2">
    <source>
        <dbReference type="EMBL" id="MED6138404.1"/>
    </source>
</evidence>
<feature type="compositionally biased region" description="Basic residues" evidence="1">
    <location>
        <begin position="66"/>
        <end position="75"/>
    </location>
</feature>
<evidence type="ECO:0000313" key="3">
    <source>
        <dbReference type="Proteomes" id="UP001341840"/>
    </source>
</evidence>
<dbReference type="EMBL" id="JASCZI010061322">
    <property type="protein sequence ID" value="MED6138404.1"/>
    <property type="molecule type" value="Genomic_DNA"/>
</dbReference>
<proteinExistence type="predicted"/>
<name>A0ABU6SQG0_9FABA</name>
<protein>
    <submittedName>
        <fullName evidence="2">Uncharacterized protein</fullName>
    </submittedName>
</protein>